<dbReference type="SUPFAM" id="SSF81321">
    <property type="entry name" value="Family A G protein-coupled receptor-like"/>
    <property type="match status" value="2"/>
</dbReference>
<accession>A0ABN8R148</accession>
<evidence type="ECO:0000313" key="11">
    <source>
        <dbReference type="EMBL" id="CAH3173064.1"/>
    </source>
</evidence>
<evidence type="ECO:0000256" key="3">
    <source>
        <dbReference type="ARBA" id="ARBA00022989"/>
    </source>
</evidence>
<comment type="subcellular location">
    <subcellularLocation>
        <location evidence="1">Membrane</location>
        <topology evidence="1">Multi-pass membrane protein</topology>
    </subcellularLocation>
</comment>
<feature type="transmembrane region" description="Helical" evidence="9">
    <location>
        <begin position="219"/>
        <end position="239"/>
    </location>
</feature>
<dbReference type="PRINTS" id="PR00237">
    <property type="entry name" value="GPCRRHODOPSN"/>
</dbReference>
<dbReference type="InterPro" id="IPR000276">
    <property type="entry name" value="GPCR_Rhodpsn"/>
</dbReference>
<evidence type="ECO:0000256" key="8">
    <source>
        <dbReference type="RuleBase" id="RU000688"/>
    </source>
</evidence>
<comment type="caution">
    <text evidence="11">The sequence shown here is derived from an EMBL/GenBank/DDBJ whole genome shotgun (WGS) entry which is preliminary data.</text>
</comment>
<protein>
    <recommendedName>
        <fullName evidence="10">G-protein coupled receptors family 1 profile domain-containing protein</fullName>
    </recommendedName>
</protein>
<evidence type="ECO:0000256" key="5">
    <source>
        <dbReference type="ARBA" id="ARBA00023136"/>
    </source>
</evidence>
<evidence type="ECO:0000313" key="12">
    <source>
        <dbReference type="Proteomes" id="UP001159405"/>
    </source>
</evidence>
<evidence type="ECO:0000256" key="2">
    <source>
        <dbReference type="ARBA" id="ARBA00022692"/>
    </source>
</evidence>
<evidence type="ECO:0000256" key="6">
    <source>
        <dbReference type="ARBA" id="ARBA00023170"/>
    </source>
</evidence>
<feature type="transmembrane region" description="Helical" evidence="9">
    <location>
        <begin position="305"/>
        <end position="328"/>
    </location>
</feature>
<dbReference type="PANTHER" id="PTHR45695">
    <property type="entry name" value="LEUCOKININ RECEPTOR-RELATED"/>
    <property type="match status" value="1"/>
</dbReference>
<evidence type="ECO:0000256" key="7">
    <source>
        <dbReference type="ARBA" id="ARBA00023224"/>
    </source>
</evidence>
<evidence type="ECO:0000256" key="4">
    <source>
        <dbReference type="ARBA" id="ARBA00023040"/>
    </source>
</evidence>
<dbReference type="Gene3D" id="1.20.1070.10">
    <property type="entry name" value="Rhodopsin 7-helix transmembrane proteins"/>
    <property type="match status" value="1"/>
</dbReference>
<evidence type="ECO:0000256" key="1">
    <source>
        <dbReference type="ARBA" id="ARBA00004141"/>
    </source>
</evidence>
<keyword evidence="4 8" id="KW-0297">G-protein coupled receptor</keyword>
<feature type="transmembrane region" description="Helical" evidence="9">
    <location>
        <begin position="270"/>
        <end position="293"/>
    </location>
</feature>
<dbReference type="PROSITE" id="PS50262">
    <property type="entry name" value="G_PROTEIN_RECEP_F1_2"/>
    <property type="match status" value="1"/>
</dbReference>
<evidence type="ECO:0000256" key="9">
    <source>
        <dbReference type="SAM" id="Phobius"/>
    </source>
</evidence>
<sequence length="360" mass="40682">MSNPADVVITTLTSIFLITTIVGNLLICAIVFRNRDMRITINFLLVNLAVGDITYATFNIPQLVISHINGHPEGMAGRVLCIFRNGLLAWVGEGASLFTLVAIATERYYAVIYPLGNKRKLTMRKLKVTFSGSTAVSPSFLSFGISQNNCTYQNLTLSRLVEEMMTLTYFVLQLIIPGSWILAVITSIPKFIKLDFVEEQNPNYCIYVYDWPLEWMEKAFLLAGICVPMLCFTLMMGLYSRVIYTMYFKHDDHTQHTCQQQAVLKVRKRVTLMVLIVTVIFGICWGTDCILHVMELVASYKFSPLAIPVAHVMIMFNAAVNPFAYALVNQRFRQKMKGILVCRLRFSSARVQTATESSSI</sequence>
<feature type="non-terminal residue" evidence="11">
    <location>
        <position position="360"/>
    </location>
</feature>
<dbReference type="CDD" id="cd00637">
    <property type="entry name" value="7tm_classA_rhodopsin-like"/>
    <property type="match status" value="1"/>
</dbReference>
<dbReference type="Proteomes" id="UP001159405">
    <property type="component" value="Unassembled WGS sequence"/>
</dbReference>
<keyword evidence="2 8" id="KW-0812">Transmembrane</keyword>
<organism evidence="11 12">
    <name type="scientific">Porites lobata</name>
    <dbReference type="NCBI Taxonomy" id="104759"/>
    <lineage>
        <taxon>Eukaryota</taxon>
        <taxon>Metazoa</taxon>
        <taxon>Cnidaria</taxon>
        <taxon>Anthozoa</taxon>
        <taxon>Hexacorallia</taxon>
        <taxon>Scleractinia</taxon>
        <taxon>Fungiina</taxon>
        <taxon>Poritidae</taxon>
        <taxon>Porites</taxon>
    </lineage>
</organism>
<keyword evidence="5 9" id="KW-0472">Membrane</keyword>
<dbReference type="Pfam" id="PF00001">
    <property type="entry name" value="7tm_1"/>
    <property type="match status" value="1"/>
</dbReference>
<keyword evidence="12" id="KW-1185">Reference proteome</keyword>
<keyword evidence="6 8" id="KW-0675">Receptor</keyword>
<gene>
    <name evidence="11" type="ORF">PLOB_00013341</name>
</gene>
<keyword evidence="3 9" id="KW-1133">Transmembrane helix</keyword>
<dbReference type="InterPro" id="IPR017452">
    <property type="entry name" value="GPCR_Rhodpsn_7TM"/>
</dbReference>
<dbReference type="EMBL" id="CALNXK010000178">
    <property type="protein sequence ID" value="CAH3173064.1"/>
    <property type="molecule type" value="Genomic_DNA"/>
</dbReference>
<name>A0ABN8R148_9CNID</name>
<keyword evidence="7 8" id="KW-0807">Transducer</keyword>
<dbReference type="PROSITE" id="PS00237">
    <property type="entry name" value="G_PROTEIN_RECEP_F1_1"/>
    <property type="match status" value="1"/>
</dbReference>
<feature type="transmembrane region" description="Helical" evidence="9">
    <location>
        <begin position="12"/>
        <end position="32"/>
    </location>
</feature>
<evidence type="ECO:0000259" key="10">
    <source>
        <dbReference type="PROSITE" id="PS50262"/>
    </source>
</evidence>
<dbReference type="PANTHER" id="PTHR45695:SF9">
    <property type="entry name" value="LEUCOKININ RECEPTOR"/>
    <property type="match status" value="1"/>
</dbReference>
<reference evidence="11 12" key="1">
    <citation type="submission" date="2022-05" db="EMBL/GenBank/DDBJ databases">
        <authorList>
            <consortium name="Genoscope - CEA"/>
            <person name="William W."/>
        </authorList>
    </citation>
    <scope>NUCLEOTIDE SEQUENCE [LARGE SCALE GENOMIC DNA]</scope>
</reference>
<proteinExistence type="inferred from homology"/>
<feature type="transmembrane region" description="Helical" evidence="9">
    <location>
        <begin position="167"/>
        <end position="188"/>
    </location>
</feature>
<comment type="similarity">
    <text evidence="8">Belongs to the G-protein coupled receptor 1 family.</text>
</comment>
<feature type="transmembrane region" description="Helical" evidence="9">
    <location>
        <begin position="39"/>
        <end position="58"/>
    </location>
</feature>
<feature type="domain" description="G-protein coupled receptors family 1 profile" evidence="10">
    <location>
        <begin position="23"/>
        <end position="325"/>
    </location>
</feature>